<dbReference type="AlphaFoldDB" id="A0A2N3LDT9"/>
<evidence type="ECO:0000259" key="1">
    <source>
        <dbReference type="PROSITE" id="PS51186"/>
    </source>
</evidence>
<dbReference type="OrthoDB" id="185406at2"/>
<dbReference type="InterPro" id="IPR016181">
    <property type="entry name" value="Acyl_CoA_acyltransferase"/>
</dbReference>
<evidence type="ECO:0000313" key="3">
    <source>
        <dbReference type="Proteomes" id="UP000233440"/>
    </source>
</evidence>
<protein>
    <submittedName>
        <fullName evidence="2">GNAT family N-acetyltransferase</fullName>
    </submittedName>
</protein>
<organism evidence="2 3">
    <name type="scientific">Heyndrickxia camelliae</name>
    <dbReference type="NCBI Taxonomy" id="1707093"/>
    <lineage>
        <taxon>Bacteria</taxon>
        <taxon>Bacillati</taxon>
        <taxon>Bacillota</taxon>
        <taxon>Bacilli</taxon>
        <taxon>Bacillales</taxon>
        <taxon>Bacillaceae</taxon>
        <taxon>Heyndrickxia</taxon>
    </lineage>
</organism>
<comment type="caution">
    <text evidence="2">The sequence shown here is derived from an EMBL/GenBank/DDBJ whole genome shotgun (WGS) entry which is preliminary data.</text>
</comment>
<dbReference type="SUPFAM" id="SSF55729">
    <property type="entry name" value="Acyl-CoA N-acyltransferases (Nat)"/>
    <property type="match status" value="1"/>
</dbReference>
<sequence length="154" mass="18011">MEFIPIDVCKHKDYVISFRRDSFVVSFGSDKDFGNDFEYLEWLKEQTAKNSKGFMLLIENGVPVGQLELSIKKYEERDIGYINLYYLIPEKRGSGLGAQLHNYAMDYFKNNNVYEYHLRVSPTNEQAIAFYRKNGMKEFKSEMDGKVIRMVGSI</sequence>
<dbReference type="CDD" id="cd04301">
    <property type="entry name" value="NAT_SF"/>
    <property type="match status" value="1"/>
</dbReference>
<keyword evidence="3" id="KW-1185">Reference proteome</keyword>
<accession>A0A2N3LDT9</accession>
<dbReference type="Pfam" id="PF00583">
    <property type="entry name" value="Acetyltransf_1"/>
    <property type="match status" value="1"/>
</dbReference>
<name>A0A2N3LDT9_9BACI</name>
<dbReference type="Proteomes" id="UP000233440">
    <property type="component" value="Unassembled WGS sequence"/>
</dbReference>
<feature type="domain" description="N-acetyltransferase" evidence="1">
    <location>
        <begin position="1"/>
        <end position="154"/>
    </location>
</feature>
<proteinExistence type="predicted"/>
<gene>
    <name evidence="2" type="ORF">CWO92_22750</name>
</gene>
<reference evidence="2 3" key="1">
    <citation type="submission" date="2017-11" db="EMBL/GenBank/DDBJ databases">
        <title>Bacillus camelliae sp. nov., isolated from pu'er tea.</title>
        <authorList>
            <person name="Niu L."/>
        </authorList>
    </citation>
    <scope>NUCLEOTIDE SEQUENCE [LARGE SCALE GENOMIC DNA]</scope>
    <source>
        <strain evidence="2 3">7578-1</strain>
    </source>
</reference>
<keyword evidence="2" id="KW-0808">Transferase</keyword>
<dbReference type="Gene3D" id="3.40.630.30">
    <property type="match status" value="1"/>
</dbReference>
<dbReference type="InterPro" id="IPR000182">
    <property type="entry name" value="GNAT_dom"/>
</dbReference>
<dbReference type="GO" id="GO:0016747">
    <property type="term" value="F:acyltransferase activity, transferring groups other than amino-acyl groups"/>
    <property type="evidence" value="ECO:0007669"/>
    <property type="project" value="InterPro"/>
</dbReference>
<evidence type="ECO:0000313" key="2">
    <source>
        <dbReference type="EMBL" id="PKR82723.1"/>
    </source>
</evidence>
<dbReference type="PROSITE" id="PS51186">
    <property type="entry name" value="GNAT"/>
    <property type="match status" value="1"/>
</dbReference>
<dbReference type="RefSeq" id="WP_101356500.1">
    <property type="nucleotide sequence ID" value="NZ_PIQO01000029.1"/>
</dbReference>
<dbReference type="EMBL" id="PIQO01000029">
    <property type="protein sequence ID" value="PKR82723.1"/>
    <property type="molecule type" value="Genomic_DNA"/>
</dbReference>